<dbReference type="Pfam" id="PF13102">
    <property type="entry name" value="Phage_int_SAM_5"/>
    <property type="match status" value="1"/>
</dbReference>
<dbReference type="CDD" id="cd01185">
    <property type="entry name" value="INTN1_C_like"/>
    <property type="match status" value="1"/>
</dbReference>
<accession>I8VUL9</accession>
<reference evidence="5 6" key="1">
    <citation type="submission" date="2012-02" db="EMBL/GenBank/DDBJ databases">
        <title>The Genome Sequence of Bacteroides dorei CL02T12C06.</title>
        <authorList>
            <consortium name="The Broad Institute Genome Sequencing Platform"/>
            <person name="Earl A."/>
            <person name="Ward D."/>
            <person name="Feldgarden M."/>
            <person name="Gevers D."/>
            <person name="Zitomersky N.L."/>
            <person name="Coyne M.J."/>
            <person name="Comstock L.E."/>
            <person name="Young S.K."/>
            <person name="Zeng Q."/>
            <person name="Gargeya S."/>
            <person name="Fitzgerald M."/>
            <person name="Haas B."/>
            <person name="Abouelleil A."/>
            <person name="Alvarado L."/>
            <person name="Arachchi H.M."/>
            <person name="Berlin A."/>
            <person name="Chapman S.B."/>
            <person name="Gearin G."/>
            <person name="Goldberg J."/>
            <person name="Griggs A."/>
            <person name="Gujja S."/>
            <person name="Hansen M."/>
            <person name="Heiman D."/>
            <person name="Howarth C."/>
            <person name="Larimer J."/>
            <person name="Lui A."/>
            <person name="MacDonald P.J.P."/>
            <person name="McCowen C."/>
            <person name="Montmayeur A."/>
            <person name="Murphy C."/>
            <person name="Neiman D."/>
            <person name="Pearson M."/>
            <person name="Priest M."/>
            <person name="Roberts A."/>
            <person name="Saif S."/>
            <person name="Shea T."/>
            <person name="Sisk P."/>
            <person name="Stolte C."/>
            <person name="Sykes S."/>
            <person name="Wortman J."/>
            <person name="Nusbaum C."/>
            <person name="Birren B."/>
        </authorList>
    </citation>
    <scope>NUCLEOTIDE SEQUENCE [LARGE SCALE GENOMIC DNA]</scope>
    <source>
        <strain evidence="5 6">CL02T12C06</strain>
    </source>
</reference>
<dbReference type="Pfam" id="PF17293">
    <property type="entry name" value="Arm-DNA-bind_5"/>
    <property type="match status" value="1"/>
</dbReference>
<dbReference type="HOGENOM" id="CLU_033139_1_0_10"/>
<dbReference type="OrthoDB" id="9806835at2"/>
<dbReference type="GO" id="GO:0003677">
    <property type="term" value="F:DNA binding"/>
    <property type="evidence" value="ECO:0007669"/>
    <property type="project" value="UniProtKB-KW"/>
</dbReference>
<dbReference type="InterPro" id="IPR025269">
    <property type="entry name" value="SAM-like_dom"/>
</dbReference>
<dbReference type="EMBL" id="AGXJ01000073">
    <property type="protein sequence ID" value="EIY29102.1"/>
    <property type="molecule type" value="Genomic_DNA"/>
</dbReference>
<dbReference type="PROSITE" id="PS51898">
    <property type="entry name" value="TYR_RECOMBINASE"/>
    <property type="match status" value="1"/>
</dbReference>
<dbReference type="Gene3D" id="1.10.150.130">
    <property type="match status" value="1"/>
</dbReference>
<dbReference type="Pfam" id="PF00589">
    <property type="entry name" value="Phage_integrase"/>
    <property type="match status" value="1"/>
</dbReference>
<dbReference type="GO" id="GO:0015074">
    <property type="term" value="P:DNA integration"/>
    <property type="evidence" value="ECO:0007669"/>
    <property type="project" value="InterPro"/>
</dbReference>
<dbReference type="InterPro" id="IPR035386">
    <property type="entry name" value="Arm-DNA-bind_5"/>
</dbReference>
<dbReference type="SUPFAM" id="SSF56349">
    <property type="entry name" value="DNA breaking-rejoining enzymes"/>
    <property type="match status" value="1"/>
</dbReference>
<dbReference type="InterPro" id="IPR011010">
    <property type="entry name" value="DNA_brk_join_enz"/>
</dbReference>
<dbReference type="InterPro" id="IPR010998">
    <property type="entry name" value="Integrase_recombinase_N"/>
</dbReference>
<dbReference type="GeneID" id="77849371"/>
<protein>
    <recommendedName>
        <fullName evidence="4">Tyr recombinase domain-containing protein</fullName>
    </recommendedName>
</protein>
<proteinExistence type="inferred from homology"/>
<evidence type="ECO:0000259" key="4">
    <source>
        <dbReference type="PROSITE" id="PS51898"/>
    </source>
</evidence>
<organism evidence="5 6">
    <name type="scientific">Phocaeicola dorei CL02T12C06</name>
    <dbReference type="NCBI Taxonomy" id="997876"/>
    <lineage>
        <taxon>Bacteria</taxon>
        <taxon>Pseudomonadati</taxon>
        <taxon>Bacteroidota</taxon>
        <taxon>Bacteroidia</taxon>
        <taxon>Bacteroidales</taxon>
        <taxon>Bacteroidaceae</taxon>
        <taxon>Phocaeicola</taxon>
    </lineage>
</organism>
<dbReference type="PANTHER" id="PTHR30349">
    <property type="entry name" value="PHAGE INTEGRASE-RELATED"/>
    <property type="match status" value="1"/>
</dbReference>
<evidence type="ECO:0000313" key="5">
    <source>
        <dbReference type="EMBL" id="EIY29102.1"/>
    </source>
</evidence>
<dbReference type="PATRIC" id="fig|997876.3.peg.4064"/>
<evidence type="ECO:0000256" key="1">
    <source>
        <dbReference type="ARBA" id="ARBA00008857"/>
    </source>
</evidence>
<dbReference type="GO" id="GO:0006310">
    <property type="term" value="P:DNA recombination"/>
    <property type="evidence" value="ECO:0007669"/>
    <property type="project" value="UniProtKB-KW"/>
</dbReference>
<name>I8VUL9_9BACT</name>
<feature type="domain" description="Tyr recombinase" evidence="4">
    <location>
        <begin position="204"/>
        <end position="371"/>
    </location>
</feature>
<comment type="caution">
    <text evidence="5">The sequence shown here is derived from an EMBL/GenBank/DDBJ whole genome shotgun (WGS) entry which is preliminary data.</text>
</comment>
<comment type="similarity">
    <text evidence="1">Belongs to the 'phage' integrase family.</text>
</comment>
<dbReference type="InterPro" id="IPR013762">
    <property type="entry name" value="Integrase-like_cat_sf"/>
</dbReference>
<dbReference type="PANTHER" id="PTHR30349:SF64">
    <property type="entry name" value="PROPHAGE INTEGRASE INTD-RELATED"/>
    <property type="match status" value="1"/>
</dbReference>
<keyword evidence="3" id="KW-0233">DNA recombination</keyword>
<dbReference type="Gene3D" id="1.10.443.10">
    <property type="entry name" value="Intergrase catalytic core"/>
    <property type="match status" value="1"/>
</dbReference>
<evidence type="ECO:0000313" key="6">
    <source>
        <dbReference type="Proteomes" id="UP000005974"/>
    </source>
</evidence>
<evidence type="ECO:0000256" key="2">
    <source>
        <dbReference type="ARBA" id="ARBA00023125"/>
    </source>
</evidence>
<dbReference type="AlphaFoldDB" id="I8VUL9"/>
<dbReference type="Proteomes" id="UP000005974">
    <property type="component" value="Unassembled WGS sequence"/>
</dbReference>
<keyword evidence="6" id="KW-1185">Reference proteome</keyword>
<dbReference type="InterPro" id="IPR050090">
    <property type="entry name" value="Tyrosine_recombinase_XerCD"/>
</dbReference>
<sequence>MGRRKQSKVDKSPFKLRRRKLSDGRESLFIDRTVDGKHEYEFLKLYLVPETSVKAKRENAKTLRQAEEIILAKTEDMVDDKAREEAAKDKSKMPLSDFIDLLMEEYKQRGQPSYRHLRASRTKFEKFYPGARLCDMDKKFCTDYAEWLKSEPLTPQGKPLAQATACSCFWILGIILSAAWQRGYIKNNPWKLLSFQEKIARPESKREFLTLDEVRKLENTPYVKENIRMAFLFACYCGLRVGDVTNLCWKDISVNGGRHFVSVVMQKNSKPISLPLPAKALSWLPERREPESSVFSLPSHSVLRKHLQKWAEQAGLGKHLHFHLSRHTYGTMLITAGVDLYTASKMMGHADVRPTQIYAKIIDKKKEEAVSLIDKAF</sequence>
<gene>
    <name evidence="5" type="ORF">HMPREF1064_03890</name>
</gene>
<dbReference type="InterPro" id="IPR002104">
    <property type="entry name" value="Integrase_catalytic"/>
</dbReference>
<evidence type="ECO:0000256" key="3">
    <source>
        <dbReference type="ARBA" id="ARBA00023172"/>
    </source>
</evidence>
<keyword evidence="2" id="KW-0238">DNA-binding</keyword>
<dbReference type="RefSeq" id="WP_007850088.1">
    <property type="nucleotide sequence ID" value="NZ_JH724136.1"/>
</dbReference>